<evidence type="ECO:0000256" key="4">
    <source>
        <dbReference type="ARBA" id="ARBA00022670"/>
    </source>
</evidence>
<reference evidence="9 10" key="1">
    <citation type="submission" date="2018-06" db="EMBL/GenBank/DDBJ databases">
        <title>Comparative genomics reveals the genomic features of Rhizophagus irregularis, R. cerebriforme, R. diaphanum and Gigaspora rosea, and their symbiotic lifestyle signature.</title>
        <authorList>
            <person name="Morin E."/>
            <person name="San Clemente H."/>
            <person name="Chen E.C.H."/>
            <person name="De La Providencia I."/>
            <person name="Hainaut M."/>
            <person name="Kuo A."/>
            <person name="Kohler A."/>
            <person name="Murat C."/>
            <person name="Tang N."/>
            <person name="Roy S."/>
            <person name="Loubradou J."/>
            <person name="Henrissat B."/>
            <person name="Grigoriev I.V."/>
            <person name="Corradi N."/>
            <person name="Roux C."/>
            <person name="Martin F.M."/>
        </authorList>
    </citation>
    <scope>NUCLEOTIDE SEQUENCE [LARGE SCALE GENOMIC DNA]</scope>
    <source>
        <strain evidence="9 10">DAOM 194757</strain>
    </source>
</reference>
<keyword evidence="6" id="KW-0378">Hydrolase</keyword>
<evidence type="ECO:0000256" key="7">
    <source>
        <dbReference type="ARBA" id="ARBA00022807"/>
    </source>
</evidence>
<keyword evidence="10" id="KW-1185">Reference proteome</keyword>
<gene>
    <name evidence="9" type="ORF">C2G38_2043512</name>
</gene>
<organism evidence="9 10">
    <name type="scientific">Gigaspora rosea</name>
    <dbReference type="NCBI Taxonomy" id="44941"/>
    <lineage>
        <taxon>Eukaryota</taxon>
        <taxon>Fungi</taxon>
        <taxon>Fungi incertae sedis</taxon>
        <taxon>Mucoromycota</taxon>
        <taxon>Glomeromycotina</taxon>
        <taxon>Glomeromycetes</taxon>
        <taxon>Diversisporales</taxon>
        <taxon>Gigasporaceae</taxon>
        <taxon>Gigaspora</taxon>
    </lineage>
</organism>
<comment type="similarity">
    <text evidence="2">Belongs to the peptidase C19 family.</text>
</comment>
<evidence type="ECO:0000256" key="2">
    <source>
        <dbReference type="ARBA" id="ARBA00009085"/>
    </source>
</evidence>
<dbReference type="OrthoDB" id="289038at2759"/>
<sequence>MITKHIAAHLNADPLKLRFTTAHTELAVIDIHISKTAKVDEFFKKIERKLVLKPTCRIRLYSVMDCIIQEEYDINDNIDKIQEKMTLYAEEIPQDEIKLGINDKVIQVLIMYQSRGEKELRSQKKNSFTSRLAFSNLIDKYFEVQLLKTS</sequence>
<dbReference type="Proteomes" id="UP000266673">
    <property type="component" value="Unassembled WGS sequence"/>
</dbReference>
<dbReference type="AlphaFoldDB" id="A0A397UJD5"/>
<name>A0A397UJD5_9GLOM</name>
<evidence type="ECO:0000256" key="6">
    <source>
        <dbReference type="ARBA" id="ARBA00022801"/>
    </source>
</evidence>
<dbReference type="EMBL" id="QKWP01001254">
    <property type="protein sequence ID" value="RIB10402.1"/>
    <property type="molecule type" value="Genomic_DNA"/>
</dbReference>
<evidence type="ECO:0000256" key="5">
    <source>
        <dbReference type="ARBA" id="ARBA00022786"/>
    </source>
</evidence>
<protein>
    <recommendedName>
        <fullName evidence="3">ubiquitinyl hydrolase 1</fullName>
        <ecNumber evidence="3">3.4.19.12</ecNumber>
    </recommendedName>
</protein>
<dbReference type="GO" id="GO:0006508">
    <property type="term" value="P:proteolysis"/>
    <property type="evidence" value="ECO:0007669"/>
    <property type="project" value="UniProtKB-KW"/>
</dbReference>
<dbReference type="EC" id="3.4.19.12" evidence="3"/>
<evidence type="ECO:0000256" key="1">
    <source>
        <dbReference type="ARBA" id="ARBA00000707"/>
    </source>
</evidence>
<dbReference type="Pfam" id="PF14533">
    <property type="entry name" value="USP7_C2"/>
    <property type="match status" value="1"/>
</dbReference>
<evidence type="ECO:0000313" key="9">
    <source>
        <dbReference type="EMBL" id="RIB10402.1"/>
    </source>
</evidence>
<dbReference type="InterPro" id="IPR029346">
    <property type="entry name" value="USP_C"/>
</dbReference>
<keyword evidence="4" id="KW-0645">Protease</keyword>
<comment type="caution">
    <text evidence="9">The sequence shown here is derived from an EMBL/GenBank/DDBJ whole genome shotgun (WGS) entry which is preliminary data.</text>
</comment>
<dbReference type="STRING" id="44941.A0A397UJD5"/>
<accession>A0A397UJD5</accession>
<evidence type="ECO:0000313" key="10">
    <source>
        <dbReference type="Proteomes" id="UP000266673"/>
    </source>
</evidence>
<keyword evidence="7" id="KW-0788">Thiol protease</keyword>
<proteinExistence type="inferred from homology"/>
<dbReference type="GO" id="GO:0004843">
    <property type="term" value="F:cysteine-type deubiquitinase activity"/>
    <property type="evidence" value="ECO:0007669"/>
    <property type="project" value="UniProtKB-EC"/>
</dbReference>
<comment type="catalytic activity">
    <reaction evidence="1">
        <text>Thiol-dependent hydrolysis of ester, thioester, amide, peptide and isopeptide bonds formed by the C-terminal Gly of ubiquitin (a 76-residue protein attached to proteins as an intracellular targeting signal).</text>
        <dbReference type="EC" id="3.4.19.12"/>
    </reaction>
</comment>
<evidence type="ECO:0000256" key="3">
    <source>
        <dbReference type="ARBA" id="ARBA00012759"/>
    </source>
</evidence>
<evidence type="ECO:0000259" key="8">
    <source>
        <dbReference type="Pfam" id="PF14533"/>
    </source>
</evidence>
<keyword evidence="5" id="KW-0833">Ubl conjugation pathway</keyword>
<feature type="domain" description="Ubiquitin carboxyl-terminal hydrolase C-terminal" evidence="8">
    <location>
        <begin position="14"/>
        <end position="109"/>
    </location>
</feature>